<dbReference type="HOGENOM" id="CLU_843155_0_0_1"/>
<dbReference type="KEGG" id="ehx:EMIHUDRAFT_121126"/>
<dbReference type="Proteomes" id="UP000013827">
    <property type="component" value="Unassembled WGS sequence"/>
</dbReference>
<reference evidence="4" key="1">
    <citation type="journal article" date="2013" name="Nature">
        <title>Pan genome of the phytoplankton Emiliania underpins its global distribution.</title>
        <authorList>
            <person name="Read B.A."/>
            <person name="Kegel J."/>
            <person name="Klute M.J."/>
            <person name="Kuo A."/>
            <person name="Lefebvre S.C."/>
            <person name="Maumus F."/>
            <person name="Mayer C."/>
            <person name="Miller J."/>
            <person name="Monier A."/>
            <person name="Salamov A."/>
            <person name="Young J."/>
            <person name="Aguilar M."/>
            <person name="Claverie J.M."/>
            <person name="Frickenhaus S."/>
            <person name="Gonzalez K."/>
            <person name="Herman E.K."/>
            <person name="Lin Y.C."/>
            <person name="Napier J."/>
            <person name="Ogata H."/>
            <person name="Sarno A.F."/>
            <person name="Shmutz J."/>
            <person name="Schroeder D."/>
            <person name="de Vargas C."/>
            <person name="Verret F."/>
            <person name="von Dassow P."/>
            <person name="Valentin K."/>
            <person name="Van de Peer Y."/>
            <person name="Wheeler G."/>
            <person name="Dacks J.B."/>
            <person name="Delwiche C.F."/>
            <person name="Dyhrman S.T."/>
            <person name="Glockner G."/>
            <person name="John U."/>
            <person name="Richards T."/>
            <person name="Worden A.Z."/>
            <person name="Zhang X."/>
            <person name="Grigoriev I.V."/>
            <person name="Allen A.E."/>
            <person name="Bidle K."/>
            <person name="Borodovsky M."/>
            <person name="Bowler C."/>
            <person name="Brownlee C."/>
            <person name="Cock J.M."/>
            <person name="Elias M."/>
            <person name="Gladyshev V.N."/>
            <person name="Groth M."/>
            <person name="Guda C."/>
            <person name="Hadaegh A."/>
            <person name="Iglesias-Rodriguez M.D."/>
            <person name="Jenkins J."/>
            <person name="Jones B.M."/>
            <person name="Lawson T."/>
            <person name="Leese F."/>
            <person name="Lindquist E."/>
            <person name="Lobanov A."/>
            <person name="Lomsadze A."/>
            <person name="Malik S.B."/>
            <person name="Marsh M.E."/>
            <person name="Mackinder L."/>
            <person name="Mock T."/>
            <person name="Mueller-Roeber B."/>
            <person name="Pagarete A."/>
            <person name="Parker M."/>
            <person name="Probert I."/>
            <person name="Quesneville H."/>
            <person name="Raines C."/>
            <person name="Rensing S.A."/>
            <person name="Riano-Pachon D.M."/>
            <person name="Richier S."/>
            <person name="Rokitta S."/>
            <person name="Shiraiwa Y."/>
            <person name="Soanes D.M."/>
            <person name="van der Giezen M."/>
            <person name="Wahlund T.M."/>
            <person name="Williams B."/>
            <person name="Wilson W."/>
            <person name="Wolfe G."/>
            <person name="Wurch L.L."/>
        </authorList>
    </citation>
    <scope>NUCLEOTIDE SEQUENCE</scope>
</reference>
<dbReference type="PaxDb" id="2903-EOD07400"/>
<evidence type="ECO:0000313" key="4">
    <source>
        <dbReference type="Proteomes" id="UP000013827"/>
    </source>
</evidence>
<dbReference type="RefSeq" id="XP_005759829.1">
    <property type="nucleotide sequence ID" value="XM_005759772.1"/>
</dbReference>
<dbReference type="GeneID" id="17253553"/>
<evidence type="ECO:0000259" key="2">
    <source>
        <dbReference type="SMART" id="SM00014"/>
    </source>
</evidence>
<feature type="transmembrane region" description="Helical" evidence="1">
    <location>
        <begin position="76"/>
        <end position="96"/>
    </location>
</feature>
<organism evidence="3 4">
    <name type="scientific">Emiliania huxleyi (strain CCMP1516)</name>
    <dbReference type="NCBI Taxonomy" id="280463"/>
    <lineage>
        <taxon>Eukaryota</taxon>
        <taxon>Haptista</taxon>
        <taxon>Haptophyta</taxon>
        <taxon>Prymnesiophyceae</taxon>
        <taxon>Isochrysidales</taxon>
        <taxon>Noelaerhabdaceae</taxon>
        <taxon>Emiliania</taxon>
    </lineage>
</organism>
<dbReference type="Pfam" id="PF01569">
    <property type="entry name" value="PAP2"/>
    <property type="match status" value="1"/>
</dbReference>
<protein>
    <recommendedName>
        <fullName evidence="2">Phosphatidic acid phosphatase type 2/haloperoxidase domain-containing protein</fullName>
    </recommendedName>
</protein>
<dbReference type="PANTHER" id="PTHR14969">
    <property type="entry name" value="SPHINGOSINE-1-PHOSPHATE PHOSPHOHYDROLASE"/>
    <property type="match status" value="1"/>
</dbReference>
<evidence type="ECO:0000256" key="1">
    <source>
        <dbReference type="SAM" id="Phobius"/>
    </source>
</evidence>
<reference evidence="3" key="2">
    <citation type="submission" date="2024-10" db="UniProtKB">
        <authorList>
            <consortium name="EnsemblProtists"/>
        </authorList>
    </citation>
    <scope>IDENTIFICATION</scope>
</reference>
<name>A0A0D3I815_EMIH1</name>
<dbReference type="PANTHER" id="PTHR14969:SF13">
    <property type="entry name" value="AT30094P"/>
    <property type="match status" value="1"/>
</dbReference>
<keyword evidence="1" id="KW-1133">Transmembrane helix</keyword>
<dbReference type="AlphaFoldDB" id="A0A0D3I815"/>
<sequence length="300" mass="30978">MPRGYAQPSLSRFPIDGSALDRLDKWLSRPAFRLRLGHFPELVFSVPACCFGYPLAAAPLALWLALLAGGSPSPTAWALAAAATAAVLGLHLRLLLTHDAAAPAATAARAARSVYSVPAILLTPPAAVAAAHVLGLPGRGAAHAYLTLWYASIAPVLMAKRLARRRRPIASADVPPKALPAIRAILEHDANASFPSGDAAGAMSFAYPALRCAGLPAAAIGCLLLACFGRLYYGAHHLLDVAAGALLALLTSAAAELLLLPAGLCAAAWWHPLVAQACVLATVKALRLDAKLARTAAADR</sequence>
<proteinExistence type="predicted"/>
<feature type="transmembrane region" description="Helical" evidence="1">
    <location>
        <begin position="117"/>
        <end position="136"/>
    </location>
</feature>
<accession>A0A0D3I815</accession>
<keyword evidence="4" id="KW-1185">Reference proteome</keyword>
<evidence type="ECO:0000313" key="3">
    <source>
        <dbReference type="EnsemblProtists" id="EOD07400"/>
    </source>
</evidence>
<keyword evidence="1" id="KW-0472">Membrane</keyword>
<dbReference type="Gene3D" id="1.20.144.10">
    <property type="entry name" value="Phosphatidic acid phosphatase type 2/haloperoxidase"/>
    <property type="match status" value="1"/>
</dbReference>
<dbReference type="EnsemblProtists" id="EOD07400">
    <property type="protein sequence ID" value="EOD07400"/>
    <property type="gene ID" value="EMIHUDRAFT_121126"/>
</dbReference>
<dbReference type="GO" id="GO:0042392">
    <property type="term" value="F:sphingosine-1-phosphate phosphatase activity"/>
    <property type="evidence" value="ECO:0007669"/>
    <property type="project" value="TreeGrafter"/>
</dbReference>
<dbReference type="InterPro" id="IPR000326">
    <property type="entry name" value="PAP2/HPO"/>
</dbReference>
<keyword evidence="1" id="KW-0812">Transmembrane</keyword>
<feature type="transmembrane region" description="Helical" evidence="1">
    <location>
        <begin position="213"/>
        <end position="233"/>
    </location>
</feature>
<dbReference type="SMART" id="SM00014">
    <property type="entry name" value="acidPPc"/>
    <property type="match status" value="1"/>
</dbReference>
<feature type="transmembrane region" description="Helical" evidence="1">
    <location>
        <begin position="42"/>
        <end position="64"/>
    </location>
</feature>
<feature type="transmembrane region" description="Helical" evidence="1">
    <location>
        <begin position="142"/>
        <end position="159"/>
    </location>
</feature>
<feature type="domain" description="Phosphatidic acid phosphatase type 2/haloperoxidase" evidence="2">
    <location>
        <begin position="144"/>
        <end position="256"/>
    </location>
</feature>
<dbReference type="InterPro" id="IPR036938">
    <property type="entry name" value="PAP2/HPO_sf"/>
</dbReference>
<dbReference type="CDD" id="cd01610">
    <property type="entry name" value="PAP2_like"/>
    <property type="match status" value="1"/>
</dbReference>
<feature type="transmembrane region" description="Helical" evidence="1">
    <location>
        <begin position="245"/>
        <end position="270"/>
    </location>
</feature>
<dbReference type="SUPFAM" id="SSF48317">
    <property type="entry name" value="Acid phosphatase/Vanadium-dependent haloperoxidase"/>
    <property type="match status" value="1"/>
</dbReference>